<evidence type="ECO:0000313" key="1">
    <source>
        <dbReference type="EMBL" id="JAD97833.1"/>
    </source>
</evidence>
<reference evidence="1" key="1">
    <citation type="submission" date="2014-09" db="EMBL/GenBank/DDBJ databases">
        <authorList>
            <person name="Magalhaes I.L.F."/>
            <person name="Oliveira U."/>
            <person name="Santos F.R."/>
            <person name="Vidigal T.H.D.A."/>
            <person name="Brescovit A.D."/>
            <person name="Santos A.J."/>
        </authorList>
    </citation>
    <scope>NUCLEOTIDE SEQUENCE</scope>
    <source>
        <tissue evidence="1">Shoot tissue taken approximately 20 cm above the soil surface</tissue>
    </source>
</reference>
<dbReference type="AlphaFoldDB" id="A0A0A9EFN3"/>
<organism evidence="1">
    <name type="scientific">Arundo donax</name>
    <name type="common">Giant reed</name>
    <name type="synonym">Donax arundinaceus</name>
    <dbReference type="NCBI Taxonomy" id="35708"/>
    <lineage>
        <taxon>Eukaryota</taxon>
        <taxon>Viridiplantae</taxon>
        <taxon>Streptophyta</taxon>
        <taxon>Embryophyta</taxon>
        <taxon>Tracheophyta</taxon>
        <taxon>Spermatophyta</taxon>
        <taxon>Magnoliopsida</taxon>
        <taxon>Liliopsida</taxon>
        <taxon>Poales</taxon>
        <taxon>Poaceae</taxon>
        <taxon>PACMAD clade</taxon>
        <taxon>Arundinoideae</taxon>
        <taxon>Arundineae</taxon>
        <taxon>Arundo</taxon>
    </lineage>
</organism>
<proteinExistence type="predicted"/>
<name>A0A0A9EFN3_ARUDO</name>
<sequence length="50" mass="5119">MVLGTGTLMAPRCTRLGGTSMPTKGMAKGMCSGSIFHCLRGSGMSPNNLT</sequence>
<reference evidence="1" key="2">
    <citation type="journal article" date="2015" name="Data Brief">
        <title>Shoot transcriptome of the giant reed, Arundo donax.</title>
        <authorList>
            <person name="Barrero R.A."/>
            <person name="Guerrero F.D."/>
            <person name="Moolhuijzen P."/>
            <person name="Goolsby J.A."/>
            <person name="Tidwell J."/>
            <person name="Bellgard S.E."/>
            <person name="Bellgard M.I."/>
        </authorList>
    </citation>
    <scope>NUCLEOTIDE SEQUENCE</scope>
    <source>
        <tissue evidence="1">Shoot tissue taken approximately 20 cm above the soil surface</tissue>
    </source>
</reference>
<dbReference type="EMBL" id="GBRH01200062">
    <property type="protein sequence ID" value="JAD97833.1"/>
    <property type="molecule type" value="Transcribed_RNA"/>
</dbReference>
<protein>
    <submittedName>
        <fullName evidence="1">Uncharacterized protein</fullName>
    </submittedName>
</protein>
<accession>A0A0A9EFN3</accession>